<evidence type="ECO:0000259" key="7">
    <source>
        <dbReference type="Pfam" id="PF00775"/>
    </source>
</evidence>
<evidence type="ECO:0000256" key="5">
    <source>
        <dbReference type="ARBA" id="ARBA00023002"/>
    </source>
</evidence>
<dbReference type="Pfam" id="PF04444">
    <property type="entry name" value="Dioxygenase_N"/>
    <property type="match status" value="1"/>
</dbReference>
<dbReference type="EMBL" id="WJHE01000172">
    <property type="protein sequence ID" value="MST31907.1"/>
    <property type="molecule type" value="Genomic_DNA"/>
</dbReference>
<dbReference type="Proteomes" id="UP000437736">
    <property type="component" value="Unassembled WGS sequence"/>
</dbReference>
<evidence type="ECO:0000256" key="4">
    <source>
        <dbReference type="ARBA" id="ARBA00022964"/>
    </source>
</evidence>
<keyword evidence="5" id="KW-0560">Oxidoreductase</keyword>
<dbReference type="InterPro" id="IPR050770">
    <property type="entry name" value="Intradiol_RC_Dioxygenase"/>
</dbReference>
<evidence type="ECO:0000256" key="3">
    <source>
        <dbReference type="ARBA" id="ARBA00022723"/>
    </source>
</evidence>
<sequence>MADDRRPVGPGEITRAARASFAGAPDERQRFLLQRLVECLHGYASDVGLTRAEWEAAVAFLTETGQTCSERRQEFILLSDTLGLSMLVDALDHPSPTGATESTVLGPFHVAGAPLRPMGSSTVEQDGSGEPAWVTGTVRGTDGRPVAGALLDVWQNAANRLYAVQDAAQPPGNLRGRFRTGTDGTFAFWSVRPVDYPIPDDGPVGRLLAATGRHPWRPAHLHVMVSAPGYRPVATHFFDRASPYLDSDAVFGVKPSLVADFVPHAPAEPGAPPGWEGTWYSLEKDVVLAPLGDEVG</sequence>
<keyword evidence="6" id="KW-0408">Iron</keyword>
<dbReference type="PANTHER" id="PTHR33711:SF7">
    <property type="entry name" value="INTRADIOL RING-CLEAVAGE DIOXYGENASES DOMAIN-CONTAINING PROTEIN-RELATED"/>
    <property type="match status" value="1"/>
</dbReference>
<keyword evidence="4" id="KW-0223">Dioxygenase</keyword>
<reference evidence="9 10" key="1">
    <citation type="submission" date="2019-11" db="EMBL/GenBank/DDBJ databases">
        <title>Acidiferrimicrobium australis gen. nov., sp. nov., an acidophilic and obligately heterotrophic, member of the Actinobacteria that catalyses dissimilatory oxido- reduction of iron isolated from metal-rich acidic water in Chile.</title>
        <authorList>
            <person name="Gonzalez D."/>
            <person name="Huber K."/>
            <person name="Hedrich S."/>
            <person name="Rojas-Villalobos C."/>
            <person name="Quatrini R."/>
            <person name="Dinamarca M.A."/>
            <person name="Schwarz A."/>
            <person name="Canales C."/>
            <person name="Nancucheo I."/>
        </authorList>
    </citation>
    <scope>NUCLEOTIDE SEQUENCE [LARGE SCALE GENOMIC DNA]</scope>
    <source>
        <strain evidence="9 10">USS-CCA1</strain>
    </source>
</reference>
<dbReference type="SUPFAM" id="SSF49482">
    <property type="entry name" value="Aromatic compound dioxygenase"/>
    <property type="match status" value="1"/>
</dbReference>
<dbReference type="InterPro" id="IPR015889">
    <property type="entry name" value="Intradiol_dOase_core"/>
</dbReference>
<proteinExistence type="inferred from homology"/>
<dbReference type="Pfam" id="PF00775">
    <property type="entry name" value="Dioxygenase_C"/>
    <property type="match status" value="1"/>
</dbReference>
<dbReference type="Gene3D" id="2.60.130.10">
    <property type="entry name" value="Aromatic compound dioxygenase"/>
    <property type="match status" value="1"/>
</dbReference>
<organism evidence="9 10">
    <name type="scientific">Acidiferrimicrobium australe</name>
    <dbReference type="NCBI Taxonomy" id="2664430"/>
    <lineage>
        <taxon>Bacteria</taxon>
        <taxon>Bacillati</taxon>
        <taxon>Actinomycetota</taxon>
        <taxon>Acidimicrobiia</taxon>
        <taxon>Acidimicrobiales</taxon>
        <taxon>Acidimicrobiaceae</taxon>
        <taxon>Acidiferrimicrobium</taxon>
    </lineage>
</organism>
<evidence type="ECO:0000256" key="2">
    <source>
        <dbReference type="ARBA" id="ARBA00007825"/>
    </source>
</evidence>
<comment type="cofactor">
    <cofactor evidence="1">
        <name>Fe(3+)</name>
        <dbReference type="ChEBI" id="CHEBI:29034"/>
    </cofactor>
</comment>
<comment type="similarity">
    <text evidence="2">Belongs to the intradiol ring-cleavage dioxygenase family.</text>
</comment>
<dbReference type="InterPro" id="IPR007535">
    <property type="entry name" value="Catechol_dOase_N"/>
</dbReference>
<dbReference type="InterPro" id="IPR000627">
    <property type="entry name" value="Intradiol_dOase_C"/>
</dbReference>
<protein>
    <submittedName>
        <fullName evidence="9">6-chlorohydroxyquinol-1,2-dioxygenase</fullName>
    </submittedName>
</protein>
<evidence type="ECO:0000259" key="8">
    <source>
        <dbReference type="Pfam" id="PF04444"/>
    </source>
</evidence>
<evidence type="ECO:0000313" key="9">
    <source>
        <dbReference type="EMBL" id="MST31907.1"/>
    </source>
</evidence>
<evidence type="ECO:0000256" key="1">
    <source>
        <dbReference type="ARBA" id="ARBA00001965"/>
    </source>
</evidence>
<feature type="domain" description="Intradiol ring-cleavage dioxygenases" evidence="7">
    <location>
        <begin position="106"/>
        <end position="261"/>
    </location>
</feature>
<accession>A0ABW9QQ12</accession>
<name>A0ABW9QQ12_9ACTN</name>
<evidence type="ECO:0000313" key="10">
    <source>
        <dbReference type="Proteomes" id="UP000437736"/>
    </source>
</evidence>
<evidence type="ECO:0000256" key="6">
    <source>
        <dbReference type="ARBA" id="ARBA00023004"/>
    </source>
</evidence>
<keyword evidence="3" id="KW-0479">Metal-binding</keyword>
<dbReference type="PANTHER" id="PTHR33711">
    <property type="entry name" value="DIOXYGENASE, PUTATIVE (AFU_ORTHOLOGUE AFUA_2G02910)-RELATED"/>
    <property type="match status" value="1"/>
</dbReference>
<feature type="domain" description="Catechol dioxygenase N-terminal" evidence="8">
    <location>
        <begin position="26"/>
        <end position="100"/>
    </location>
</feature>
<gene>
    <name evidence="9" type="ORF">GHK86_04090</name>
</gene>
<keyword evidence="10" id="KW-1185">Reference proteome</keyword>
<comment type="caution">
    <text evidence="9">The sequence shown here is derived from an EMBL/GenBank/DDBJ whole genome shotgun (WGS) entry which is preliminary data.</text>
</comment>